<evidence type="ECO:0000313" key="2">
    <source>
        <dbReference type="Proteomes" id="UP000239415"/>
    </source>
</evidence>
<name>A0A2T0K418_9ACTN</name>
<evidence type="ECO:0000313" key="1">
    <source>
        <dbReference type="EMBL" id="PRX17370.1"/>
    </source>
</evidence>
<sequence>MRPLDDAESWDGDPPSLSWFGLTDGWYWIEAGGHELLRRTRFDSEPDEMTTSRRVRMIATAPVVPTLVR</sequence>
<comment type="caution">
    <text evidence="1">The sequence shown here is derived from an EMBL/GenBank/DDBJ whole genome shotgun (WGS) entry which is preliminary data.</text>
</comment>
<keyword evidence="2" id="KW-1185">Reference proteome</keyword>
<dbReference type="AlphaFoldDB" id="A0A2T0K418"/>
<reference evidence="1 2" key="1">
    <citation type="submission" date="2018-03" db="EMBL/GenBank/DDBJ databases">
        <title>Genomic Encyclopedia of Archaeal and Bacterial Type Strains, Phase II (KMG-II): from individual species to whole genera.</title>
        <authorList>
            <person name="Goeker M."/>
        </authorList>
    </citation>
    <scope>NUCLEOTIDE SEQUENCE [LARGE SCALE GENOMIC DNA]</scope>
    <source>
        <strain evidence="1 2">DSM 43146</strain>
    </source>
</reference>
<dbReference type="EMBL" id="PVMZ01000016">
    <property type="protein sequence ID" value="PRX17370.1"/>
    <property type="molecule type" value="Genomic_DNA"/>
</dbReference>
<proteinExistence type="predicted"/>
<dbReference type="RefSeq" id="WP_106325512.1">
    <property type="nucleotide sequence ID" value="NZ_BOMO01000183.1"/>
</dbReference>
<accession>A0A2T0K418</accession>
<dbReference type="Proteomes" id="UP000239415">
    <property type="component" value="Unassembled WGS sequence"/>
</dbReference>
<protein>
    <submittedName>
        <fullName evidence="1">Uncharacterized protein</fullName>
    </submittedName>
</protein>
<dbReference type="InterPro" id="IPR046026">
    <property type="entry name" value="DUF5984"/>
</dbReference>
<gene>
    <name evidence="1" type="ORF">CLV67_116146</name>
</gene>
<organism evidence="1 2">
    <name type="scientific">Actinoplanes italicus</name>
    <dbReference type="NCBI Taxonomy" id="113567"/>
    <lineage>
        <taxon>Bacteria</taxon>
        <taxon>Bacillati</taxon>
        <taxon>Actinomycetota</taxon>
        <taxon>Actinomycetes</taxon>
        <taxon>Micromonosporales</taxon>
        <taxon>Micromonosporaceae</taxon>
        <taxon>Actinoplanes</taxon>
    </lineage>
</organism>
<dbReference type="Pfam" id="PF19446">
    <property type="entry name" value="DUF5984"/>
    <property type="match status" value="1"/>
</dbReference>
<dbReference type="OrthoDB" id="8216186at2"/>